<reference evidence="2" key="1">
    <citation type="journal article" date="2014" name="Proc. Natl. Acad. Sci. U.S.A.">
        <title>Extensive sampling of basidiomycete genomes demonstrates inadequacy of the white-rot/brown-rot paradigm for wood decay fungi.</title>
        <authorList>
            <person name="Riley R."/>
            <person name="Salamov A.A."/>
            <person name="Brown D.W."/>
            <person name="Nagy L.G."/>
            <person name="Floudas D."/>
            <person name="Held B.W."/>
            <person name="Levasseur A."/>
            <person name="Lombard V."/>
            <person name="Morin E."/>
            <person name="Otillar R."/>
            <person name="Lindquist E.A."/>
            <person name="Sun H."/>
            <person name="LaButti K.M."/>
            <person name="Schmutz J."/>
            <person name="Jabbour D."/>
            <person name="Luo H."/>
            <person name="Baker S.E."/>
            <person name="Pisabarro A.G."/>
            <person name="Walton J.D."/>
            <person name="Blanchette R.A."/>
            <person name="Henrissat B."/>
            <person name="Martin F."/>
            <person name="Cullen D."/>
            <person name="Hibbett D.S."/>
            <person name="Grigoriev I.V."/>
        </authorList>
    </citation>
    <scope>NUCLEOTIDE SEQUENCE [LARGE SCALE GENOMIC DNA]</scope>
    <source>
        <strain evidence="2">CBS 339.88</strain>
    </source>
</reference>
<name>A0A067T1D2_GALM3</name>
<gene>
    <name evidence="1" type="ORF">GALMADRAFT_212563</name>
</gene>
<keyword evidence="2" id="KW-1185">Reference proteome</keyword>
<organism evidence="1 2">
    <name type="scientific">Galerina marginata (strain CBS 339.88)</name>
    <dbReference type="NCBI Taxonomy" id="685588"/>
    <lineage>
        <taxon>Eukaryota</taxon>
        <taxon>Fungi</taxon>
        <taxon>Dikarya</taxon>
        <taxon>Basidiomycota</taxon>
        <taxon>Agaricomycotina</taxon>
        <taxon>Agaricomycetes</taxon>
        <taxon>Agaricomycetidae</taxon>
        <taxon>Agaricales</taxon>
        <taxon>Agaricineae</taxon>
        <taxon>Strophariaceae</taxon>
        <taxon>Galerina</taxon>
    </lineage>
</organism>
<dbReference type="AlphaFoldDB" id="A0A067T1D2"/>
<sequence>MYQSSFSIDIWYHILKDMNCRDLYSFYLVCVAFSEIGRSVLRMRVIFLVTRFLNVPYADFFALLEESKSVIGGSVAQYVVCPKNFVEQFPNNLNLFTKSEYVRLWVRYFLQAGYEVEILPKGELKGYALGSIRILRKKAAVILLAESKGASTVTAIFGAEYTCQANFMTANHIYCAFPNLTTRGKTYRHAASLENGLLTKHPDDSAIIDPSALHRPCTVYCKNQVRYSFRKNGIAIMSWGGITWPSTHAEWTFSDDYLGGDVSYASIRNPSTNLINLTRHEYKDSDRDCWIFGEIMSKRDGTKFGAAGNRLSQGGRFFKPMKDGDSVQDVIAIKCPASATPEIVTAWKRQLSMLFKFQEEDIMNDRVNELHPMSIKDWGVRLDGLPDRLYTVDRSLCKIQKSKDRAGVKLGAFYEPTVLSGFSKPYFDLHNDVLRQNWILNDTGQLIPPWRTWCELTPGSLMIFNVSLHCKNVQISPSDPSAGFNRIYEIRVLLKARDIARIYSILWEQRGEFNQIVI</sequence>
<proteinExistence type="predicted"/>
<dbReference type="EMBL" id="KL142385">
    <property type="protein sequence ID" value="KDR73759.1"/>
    <property type="molecule type" value="Genomic_DNA"/>
</dbReference>
<dbReference type="Proteomes" id="UP000027222">
    <property type="component" value="Unassembled WGS sequence"/>
</dbReference>
<accession>A0A067T1D2</accession>
<dbReference type="HOGENOM" id="CLU_525845_0_0_1"/>
<evidence type="ECO:0000313" key="1">
    <source>
        <dbReference type="EMBL" id="KDR73759.1"/>
    </source>
</evidence>
<evidence type="ECO:0000313" key="2">
    <source>
        <dbReference type="Proteomes" id="UP000027222"/>
    </source>
</evidence>
<protein>
    <submittedName>
        <fullName evidence="1">Uncharacterized protein</fullName>
    </submittedName>
</protein>
<dbReference type="OrthoDB" id="3060725at2759"/>